<evidence type="ECO:0000313" key="3">
    <source>
        <dbReference type="Proteomes" id="UP000234323"/>
    </source>
</evidence>
<dbReference type="Proteomes" id="UP000234323">
    <property type="component" value="Unassembled WGS sequence"/>
</dbReference>
<evidence type="ECO:0000313" key="2">
    <source>
        <dbReference type="EMBL" id="PKY57861.1"/>
    </source>
</evidence>
<dbReference type="AlphaFoldDB" id="A0A2I1HG60"/>
<dbReference type="EMBL" id="LLXI01002734">
    <property type="protein sequence ID" value="PKY57861.1"/>
    <property type="molecule type" value="Genomic_DNA"/>
</dbReference>
<organism evidence="2 3">
    <name type="scientific">Rhizophagus irregularis</name>
    <dbReference type="NCBI Taxonomy" id="588596"/>
    <lineage>
        <taxon>Eukaryota</taxon>
        <taxon>Fungi</taxon>
        <taxon>Fungi incertae sedis</taxon>
        <taxon>Mucoromycota</taxon>
        <taxon>Glomeromycotina</taxon>
        <taxon>Glomeromycetes</taxon>
        <taxon>Glomerales</taxon>
        <taxon>Glomeraceae</taxon>
        <taxon>Rhizophagus</taxon>
    </lineage>
</organism>
<name>A0A2I1HG60_9GLOM</name>
<dbReference type="VEuPathDB" id="FungiDB:FUN_016396"/>
<feature type="compositionally biased region" description="Low complexity" evidence="1">
    <location>
        <begin position="71"/>
        <end position="82"/>
    </location>
</feature>
<dbReference type="VEuPathDB" id="FungiDB:RhiirA1_457901"/>
<evidence type="ECO:0000256" key="1">
    <source>
        <dbReference type="SAM" id="MobiDB-lite"/>
    </source>
</evidence>
<reference evidence="2 3" key="1">
    <citation type="submission" date="2015-10" db="EMBL/GenBank/DDBJ databases">
        <title>Genome analyses suggest a sexual origin of heterokaryosis in a supposedly ancient asexual fungus.</title>
        <authorList>
            <person name="Ropars J."/>
            <person name="Sedzielewska K."/>
            <person name="Noel J."/>
            <person name="Charron P."/>
            <person name="Farinelli L."/>
            <person name="Marton T."/>
            <person name="Kruger M."/>
            <person name="Pelin A."/>
            <person name="Brachmann A."/>
            <person name="Corradi N."/>
        </authorList>
    </citation>
    <scope>NUCLEOTIDE SEQUENCE [LARGE SCALE GENOMIC DNA]</scope>
    <source>
        <strain evidence="2 3">A4</strain>
    </source>
</reference>
<comment type="caution">
    <text evidence="2">The sequence shown here is derived from an EMBL/GenBank/DDBJ whole genome shotgun (WGS) entry which is preliminary data.</text>
</comment>
<accession>A0A2I1HG60</accession>
<dbReference type="VEuPathDB" id="FungiDB:RhiirFUN_013138"/>
<keyword evidence="3" id="KW-1185">Reference proteome</keyword>
<proteinExistence type="predicted"/>
<feature type="region of interest" description="Disordered" evidence="1">
    <location>
        <begin position="63"/>
        <end position="82"/>
    </location>
</feature>
<feature type="region of interest" description="Disordered" evidence="1">
    <location>
        <begin position="138"/>
        <end position="161"/>
    </location>
</feature>
<feature type="region of interest" description="Disordered" evidence="1">
    <location>
        <begin position="1"/>
        <end position="21"/>
    </location>
</feature>
<feature type="compositionally biased region" description="Acidic residues" evidence="1">
    <location>
        <begin position="141"/>
        <end position="152"/>
    </location>
</feature>
<gene>
    <name evidence="2" type="ORF">RhiirA4_479251</name>
</gene>
<sequence>MANEIKDNNLPVNNPDTRRKSIDREQEVIIIKHDVEKVGTFTEPFKKYMNAKSIKSNKNKTKLSYNRDVDGSNSSDGSTTNDNKYHIAICQNGKFVATFDTETLQIKLLENTDSIYKIIEQFKIGRDFTISQERQHTIIVDGDDNDEDDGDDGKETTSTNDENFGWSIDISNLYTKDVNKYFIYVALSRIVDKDLTSTPGETRNGTTMIYRLELEKTNKNYKHTMKTNTYHISGISGICRFINESESEKVPNSESNKEYFTLRTIRRFVILNFDGIRFSNNI</sequence>
<protein>
    <submittedName>
        <fullName evidence="2">Uncharacterized protein</fullName>
    </submittedName>
</protein>